<sequence>METNAALLDLDRELLDQELLGQDVPDQVPVFVVPVEDAPEETEPPTGSGSELTADRCPALNGHTRATLDAASRGWLLARLPARVRAAMTAATHWELYGTRGLLVVACGDGARQMGFSVESVRRVRQETSPLHTPYEILTARESRAAADRPAAERERLITRFWVRKDAALQAVGRGLSLAPERIEAGFPADSGTVAVPGPCGTEIPVCVRNFTFSPAYEFAVATPEPHCVTPAFAYSVR</sequence>
<accession>A0ABQ2V061</accession>
<name>A0ABQ2V061_9ACTN</name>
<dbReference type="SUPFAM" id="SSF56214">
    <property type="entry name" value="4'-phosphopantetheinyl transferase"/>
    <property type="match status" value="1"/>
</dbReference>
<evidence type="ECO:0008006" key="3">
    <source>
        <dbReference type="Google" id="ProtNLM"/>
    </source>
</evidence>
<dbReference type="Gene3D" id="3.90.470.20">
    <property type="entry name" value="4'-phosphopantetheinyl transferase domain"/>
    <property type="match status" value="1"/>
</dbReference>
<evidence type="ECO:0000313" key="2">
    <source>
        <dbReference type="Proteomes" id="UP000654471"/>
    </source>
</evidence>
<dbReference type="RefSeq" id="WP_189299457.1">
    <property type="nucleotide sequence ID" value="NZ_BMRP01000007.1"/>
</dbReference>
<reference evidence="2" key="1">
    <citation type="journal article" date="2019" name="Int. J. Syst. Evol. Microbiol.">
        <title>The Global Catalogue of Microorganisms (GCM) 10K type strain sequencing project: providing services to taxonomists for standard genome sequencing and annotation.</title>
        <authorList>
            <consortium name="The Broad Institute Genomics Platform"/>
            <consortium name="The Broad Institute Genome Sequencing Center for Infectious Disease"/>
            <person name="Wu L."/>
            <person name="Ma J."/>
        </authorList>
    </citation>
    <scope>NUCLEOTIDE SEQUENCE [LARGE SCALE GENOMIC DNA]</scope>
    <source>
        <strain evidence="2">JCM 3399</strain>
    </source>
</reference>
<comment type="caution">
    <text evidence="1">The sequence shown here is derived from an EMBL/GenBank/DDBJ whole genome shotgun (WGS) entry which is preliminary data.</text>
</comment>
<proteinExistence type="predicted"/>
<keyword evidence="2" id="KW-1185">Reference proteome</keyword>
<dbReference type="EMBL" id="BMRP01000007">
    <property type="protein sequence ID" value="GGU59576.1"/>
    <property type="molecule type" value="Genomic_DNA"/>
</dbReference>
<organism evidence="1 2">
    <name type="scientific">Streptomyces albospinus</name>
    <dbReference type="NCBI Taxonomy" id="285515"/>
    <lineage>
        <taxon>Bacteria</taxon>
        <taxon>Bacillati</taxon>
        <taxon>Actinomycetota</taxon>
        <taxon>Actinomycetes</taxon>
        <taxon>Kitasatosporales</taxon>
        <taxon>Streptomycetaceae</taxon>
        <taxon>Streptomyces</taxon>
    </lineage>
</organism>
<dbReference type="Proteomes" id="UP000654471">
    <property type="component" value="Unassembled WGS sequence"/>
</dbReference>
<evidence type="ECO:0000313" key="1">
    <source>
        <dbReference type="EMBL" id="GGU59576.1"/>
    </source>
</evidence>
<gene>
    <name evidence="1" type="ORF">GCM10010211_25640</name>
</gene>
<protein>
    <recommendedName>
        <fullName evidence="3">4'-phosphopantetheinyl transferase superfamily protein</fullName>
    </recommendedName>
</protein>
<dbReference type="InterPro" id="IPR037143">
    <property type="entry name" value="4-PPantetheinyl_Trfase_dom_sf"/>
</dbReference>